<dbReference type="PANTHER" id="PTHR43270">
    <property type="entry name" value="BETA-ALA-HIS DIPEPTIDASE"/>
    <property type="match status" value="1"/>
</dbReference>
<dbReference type="Gene3D" id="3.40.630.10">
    <property type="entry name" value="Zn peptidases"/>
    <property type="match status" value="1"/>
</dbReference>
<dbReference type="KEGG" id="srd:SD10_11310"/>
<dbReference type="GO" id="GO:0008233">
    <property type="term" value="F:peptidase activity"/>
    <property type="evidence" value="ECO:0007669"/>
    <property type="project" value="UniProtKB-KW"/>
</dbReference>
<proteinExistence type="predicted"/>
<feature type="chain" id="PRO_5002413468" evidence="4">
    <location>
        <begin position="20"/>
        <end position="508"/>
    </location>
</feature>
<dbReference type="AlphaFoldDB" id="A0A0E3V6Y1"/>
<name>A0A0E3V6Y1_9BACT</name>
<reference evidence="6 7" key="1">
    <citation type="journal article" date="2014" name="Curr. Microbiol.">
        <title>Spirosoma radiotolerans sp. nov., a gamma-radiation-resistant bacterium isolated from gamma ray-irradiated soil.</title>
        <authorList>
            <person name="Lee J.J."/>
            <person name="Srinivasan S."/>
            <person name="Lim S."/>
            <person name="Joe M."/>
            <person name="Im S."/>
            <person name="Bae S.I."/>
            <person name="Park K.R."/>
            <person name="Han J.H."/>
            <person name="Park S.H."/>
            <person name="Joo B.M."/>
            <person name="Park S.J."/>
            <person name="Kim M.K."/>
        </authorList>
    </citation>
    <scope>NUCLEOTIDE SEQUENCE [LARGE SCALE GENOMIC DNA]</scope>
    <source>
        <strain evidence="6 7">DG5A</strain>
    </source>
</reference>
<dbReference type="Gene3D" id="3.30.70.360">
    <property type="match status" value="1"/>
</dbReference>
<evidence type="ECO:0000256" key="2">
    <source>
        <dbReference type="ARBA" id="ARBA00022723"/>
    </source>
</evidence>
<evidence type="ECO:0000259" key="5">
    <source>
        <dbReference type="Pfam" id="PF07687"/>
    </source>
</evidence>
<dbReference type="InterPro" id="IPR051458">
    <property type="entry name" value="Cyt/Met_Dipeptidase"/>
</dbReference>
<feature type="signal peptide" evidence="4">
    <location>
        <begin position="1"/>
        <end position="19"/>
    </location>
</feature>
<dbReference type="InterPro" id="IPR002933">
    <property type="entry name" value="Peptidase_M20"/>
</dbReference>
<dbReference type="InterPro" id="IPR011650">
    <property type="entry name" value="Peptidase_M20_dimer"/>
</dbReference>
<evidence type="ECO:0000256" key="1">
    <source>
        <dbReference type="ARBA" id="ARBA00022670"/>
    </source>
</evidence>
<dbReference type="SUPFAM" id="SSF53187">
    <property type="entry name" value="Zn-dependent exopeptidases"/>
    <property type="match status" value="1"/>
</dbReference>
<dbReference type="EMBL" id="CP010429">
    <property type="protein sequence ID" value="AKD55402.1"/>
    <property type="molecule type" value="Genomic_DNA"/>
</dbReference>
<dbReference type="Pfam" id="PF01546">
    <property type="entry name" value="Peptidase_M20"/>
    <property type="match status" value="1"/>
</dbReference>
<dbReference type="PATRIC" id="fig|1379870.5.peg.2460"/>
<keyword evidence="7" id="KW-1185">Reference proteome</keyword>
<keyword evidence="2" id="KW-0479">Metal-binding</keyword>
<dbReference type="STRING" id="1379870.SD10_11310"/>
<accession>A0A0E3V6Y1</accession>
<dbReference type="HOGENOM" id="CLU_029469_2_1_10"/>
<keyword evidence="4" id="KW-0732">Signal</keyword>
<dbReference type="GO" id="GO:0006508">
    <property type="term" value="P:proteolysis"/>
    <property type="evidence" value="ECO:0007669"/>
    <property type="project" value="UniProtKB-KW"/>
</dbReference>
<protein>
    <submittedName>
        <fullName evidence="6">Peptidase M20</fullName>
    </submittedName>
</protein>
<keyword evidence="1" id="KW-0645">Protease</keyword>
<evidence type="ECO:0000313" key="6">
    <source>
        <dbReference type="EMBL" id="AKD55402.1"/>
    </source>
</evidence>
<dbReference type="OrthoDB" id="9761532at2"/>
<sequence>MFAKTFLFVALISTISANAQTTQQRVRQYRQAQETTLMDEYREFLSIPNVSADSVNIRKNAAFILQMMRKRGISGMLLDGPTPGTTPAVFGEVRVPGATKTIVFYAHYDGQPVNPKQWAEGLQPFVPVFITAPVEQGGKLITTYKSGDPIDPTWRLAGRGSADDKAGVMTILNAYDALVKSKIPLTANLKFFFEGEEEIGSTHLGEIFDKHRDKLASDLWIIADGPRHVSGKPVVQFGVRGDVNMHLTVYGPKRPLHSGNYGNWAPNPAMRMVKLLASMKDDNDQVMIKGFYEDVVPLTASERKAMASVPNMEAALKKELGIAQPDGNGTSFVELLMRPTLNINGLQSANVGAMAGNIIPTKAEAVLDLRLVRGNEVVRQVGRVIDHIRAQGYQVLDHEPTDAERQQYPKLIKVTQGTGYNAQRTPMDLPIAQEVINAVQTTSSEPIVLSPSSGGSLPLYLFEKVLKANVVSVPVVNYDNNQHAENENVKVQYLWDGIEIMAAVMLIK</sequence>
<dbReference type="PANTHER" id="PTHR43270:SF8">
    <property type="entry name" value="DI- AND TRIPEPTIDASE DUG2-RELATED"/>
    <property type="match status" value="1"/>
</dbReference>
<dbReference type="Proteomes" id="UP000033054">
    <property type="component" value="Chromosome"/>
</dbReference>
<evidence type="ECO:0000256" key="3">
    <source>
        <dbReference type="ARBA" id="ARBA00022801"/>
    </source>
</evidence>
<feature type="domain" description="Peptidase M20 dimerisation" evidence="5">
    <location>
        <begin position="238"/>
        <end position="392"/>
    </location>
</feature>
<organism evidence="6 7">
    <name type="scientific">Spirosoma radiotolerans</name>
    <dbReference type="NCBI Taxonomy" id="1379870"/>
    <lineage>
        <taxon>Bacteria</taxon>
        <taxon>Pseudomonadati</taxon>
        <taxon>Bacteroidota</taxon>
        <taxon>Cytophagia</taxon>
        <taxon>Cytophagales</taxon>
        <taxon>Cytophagaceae</taxon>
        <taxon>Spirosoma</taxon>
    </lineage>
</organism>
<gene>
    <name evidence="6" type="ORF">SD10_11310</name>
</gene>
<keyword evidence="3" id="KW-0378">Hydrolase</keyword>
<dbReference type="RefSeq" id="WP_046573895.1">
    <property type="nucleotide sequence ID" value="NZ_CP010429.1"/>
</dbReference>
<evidence type="ECO:0000256" key="4">
    <source>
        <dbReference type="SAM" id="SignalP"/>
    </source>
</evidence>
<dbReference type="Pfam" id="PF07687">
    <property type="entry name" value="M20_dimer"/>
    <property type="match status" value="1"/>
</dbReference>
<dbReference type="GO" id="GO:0046872">
    <property type="term" value="F:metal ion binding"/>
    <property type="evidence" value="ECO:0007669"/>
    <property type="project" value="UniProtKB-KW"/>
</dbReference>
<evidence type="ECO:0000313" key="7">
    <source>
        <dbReference type="Proteomes" id="UP000033054"/>
    </source>
</evidence>